<gene>
    <name evidence="5" type="ORF">SAMN04488241_10913</name>
</gene>
<dbReference type="Pfam" id="PF01381">
    <property type="entry name" value="HTH_3"/>
    <property type="match status" value="1"/>
</dbReference>
<dbReference type="SUPFAM" id="SSF47413">
    <property type="entry name" value="lambda repressor-like DNA-binding domains"/>
    <property type="match status" value="1"/>
</dbReference>
<sequence length="76" mass="8589">MRVDLRERLGRNVRALREAQGWSQEEYADRSGLHRTYVSAIERGRRNPTIDVVERLAAPFGVEPGSLLGDPGKQLD</sequence>
<proteinExistence type="predicted"/>
<dbReference type="EMBL" id="FOXP01000009">
    <property type="protein sequence ID" value="SFP85899.1"/>
    <property type="molecule type" value="Genomic_DNA"/>
</dbReference>
<name>A0A1I5TS56_9SPHN</name>
<dbReference type="GO" id="GO:0005829">
    <property type="term" value="C:cytosol"/>
    <property type="evidence" value="ECO:0007669"/>
    <property type="project" value="TreeGrafter"/>
</dbReference>
<dbReference type="GO" id="GO:0003677">
    <property type="term" value="F:DNA binding"/>
    <property type="evidence" value="ECO:0007669"/>
    <property type="project" value="UniProtKB-KW"/>
</dbReference>
<reference evidence="5 6" key="1">
    <citation type="submission" date="2016-10" db="EMBL/GenBank/DDBJ databases">
        <authorList>
            <person name="de Groot N.N."/>
        </authorList>
    </citation>
    <scope>NUCLEOTIDE SEQUENCE [LARGE SCALE GENOMIC DNA]</scope>
    <source>
        <strain evidence="5 6">CGMCC 1.9113</strain>
    </source>
</reference>
<dbReference type="InterPro" id="IPR010982">
    <property type="entry name" value="Lambda_DNA-bd_dom_sf"/>
</dbReference>
<dbReference type="SMART" id="SM00530">
    <property type="entry name" value="HTH_XRE"/>
    <property type="match status" value="1"/>
</dbReference>
<evidence type="ECO:0000259" key="4">
    <source>
        <dbReference type="PROSITE" id="PS50943"/>
    </source>
</evidence>
<dbReference type="AlphaFoldDB" id="A0A1I5TS56"/>
<evidence type="ECO:0000313" key="6">
    <source>
        <dbReference type="Proteomes" id="UP000199586"/>
    </source>
</evidence>
<organism evidence="5 6">
    <name type="scientific">Sphingomonas rubra</name>
    <dbReference type="NCBI Taxonomy" id="634430"/>
    <lineage>
        <taxon>Bacteria</taxon>
        <taxon>Pseudomonadati</taxon>
        <taxon>Pseudomonadota</taxon>
        <taxon>Alphaproteobacteria</taxon>
        <taxon>Sphingomonadales</taxon>
        <taxon>Sphingomonadaceae</taxon>
        <taxon>Sphingomonas</taxon>
    </lineage>
</organism>
<accession>A0A1I5TS56</accession>
<dbReference type="STRING" id="634430.SAMN04488241_10913"/>
<feature type="domain" description="HTH cro/C1-type" evidence="4">
    <location>
        <begin position="13"/>
        <end position="67"/>
    </location>
</feature>
<keyword evidence="6" id="KW-1185">Reference proteome</keyword>
<dbReference type="Proteomes" id="UP000199586">
    <property type="component" value="Unassembled WGS sequence"/>
</dbReference>
<evidence type="ECO:0000256" key="2">
    <source>
        <dbReference type="ARBA" id="ARBA00023125"/>
    </source>
</evidence>
<dbReference type="PANTHER" id="PTHR46797:SF23">
    <property type="entry name" value="HTH-TYPE TRANSCRIPTIONAL REGULATOR SUTR"/>
    <property type="match status" value="1"/>
</dbReference>
<dbReference type="RefSeq" id="WP_245739291.1">
    <property type="nucleotide sequence ID" value="NZ_FOXP01000009.1"/>
</dbReference>
<dbReference type="InterPro" id="IPR001387">
    <property type="entry name" value="Cro/C1-type_HTH"/>
</dbReference>
<evidence type="ECO:0000256" key="3">
    <source>
        <dbReference type="ARBA" id="ARBA00023163"/>
    </source>
</evidence>
<keyword evidence="3" id="KW-0804">Transcription</keyword>
<dbReference type="GO" id="GO:0003700">
    <property type="term" value="F:DNA-binding transcription factor activity"/>
    <property type="evidence" value="ECO:0007669"/>
    <property type="project" value="TreeGrafter"/>
</dbReference>
<dbReference type="CDD" id="cd00093">
    <property type="entry name" value="HTH_XRE"/>
    <property type="match status" value="1"/>
</dbReference>
<evidence type="ECO:0000256" key="1">
    <source>
        <dbReference type="ARBA" id="ARBA00023015"/>
    </source>
</evidence>
<dbReference type="Gene3D" id="1.10.260.40">
    <property type="entry name" value="lambda repressor-like DNA-binding domains"/>
    <property type="match status" value="1"/>
</dbReference>
<dbReference type="PANTHER" id="PTHR46797">
    <property type="entry name" value="HTH-TYPE TRANSCRIPTIONAL REGULATOR"/>
    <property type="match status" value="1"/>
</dbReference>
<dbReference type="PROSITE" id="PS50943">
    <property type="entry name" value="HTH_CROC1"/>
    <property type="match status" value="1"/>
</dbReference>
<keyword evidence="1" id="KW-0805">Transcription regulation</keyword>
<dbReference type="InterPro" id="IPR050807">
    <property type="entry name" value="TransReg_Diox_bact_type"/>
</dbReference>
<protein>
    <submittedName>
        <fullName evidence="5">Helix-turn-helix</fullName>
    </submittedName>
</protein>
<keyword evidence="2" id="KW-0238">DNA-binding</keyword>
<evidence type="ECO:0000313" key="5">
    <source>
        <dbReference type="EMBL" id="SFP85899.1"/>
    </source>
</evidence>